<feature type="transmembrane region" description="Helical" evidence="1">
    <location>
        <begin position="127"/>
        <end position="151"/>
    </location>
</feature>
<keyword evidence="1" id="KW-0472">Membrane</keyword>
<dbReference type="OrthoDB" id="4774281at2"/>
<keyword evidence="1" id="KW-1133">Transmembrane helix</keyword>
<dbReference type="EMBL" id="UFXQ01000001">
    <property type="protein sequence ID" value="STC69101.1"/>
    <property type="molecule type" value="Genomic_DNA"/>
</dbReference>
<keyword evidence="1" id="KW-0812">Transmembrane</keyword>
<protein>
    <submittedName>
        <fullName evidence="2">Putative integral membrane protein</fullName>
    </submittedName>
</protein>
<feature type="transmembrane region" description="Helical" evidence="1">
    <location>
        <begin position="93"/>
        <end position="115"/>
    </location>
</feature>
<evidence type="ECO:0000313" key="2">
    <source>
        <dbReference type="EMBL" id="STC69101.1"/>
    </source>
</evidence>
<evidence type="ECO:0000313" key="3">
    <source>
        <dbReference type="Proteomes" id="UP000254467"/>
    </source>
</evidence>
<dbReference type="Proteomes" id="UP000254467">
    <property type="component" value="Unassembled WGS sequence"/>
</dbReference>
<keyword evidence="3" id="KW-1185">Reference proteome</keyword>
<dbReference type="STRING" id="35756.GCA_001044155_00394"/>
<reference evidence="2 3" key="1">
    <citation type="submission" date="2018-06" db="EMBL/GenBank/DDBJ databases">
        <authorList>
            <consortium name="Pathogen Informatics"/>
            <person name="Doyle S."/>
        </authorList>
    </citation>
    <scope>NUCLEOTIDE SEQUENCE [LARGE SCALE GENOMIC DNA]</scope>
    <source>
        <strain evidence="2 3">NCTC11862</strain>
    </source>
</reference>
<proteinExistence type="predicted"/>
<evidence type="ECO:0000256" key="1">
    <source>
        <dbReference type="SAM" id="Phobius"/>
    </source>
</evidence>
<name>A0A376CKR7_9CORY</name>
<sequence>MTHPENDLSSDYDYSNRARPDAESFDELADQPDPLVVAERNKASTRQAILYMVSSIVVTLAVAGTLALIFRLIGGPLCEAGEAVWLCSQSQRTWWAVLSSIPPVAALIGCAVIMVRKLNRYERWMPWMGVLWLPLLPFTMWWLTITVGILATDFM</sequence>
<accession>A0A376CKR7</accession>
<dbReference type="AlphaFoldDB" id="A0A376CKR7"/>
<gene>
    <name evidence="2" type="ORF">NCTC11862_00881</name>
</gene>
<organism evidence="2 3">
    <name type="scientific">Corynebacterium pilosum</name>
    <dbReference type="NCBI Taxonomy" id="35756"/>
    <lineage>
        <taxon>Bacteria</taxon>
        <taxon>Bacillati</taxon>
        <taxon>Actinomycetota</taxon>
        <taxon>Actinomycetes</taxon>
        <taxon>Mycobacteriales</taxon>
        <taxon>Corynebacteriaceae</taxon>
        <taxon>Corynebacterium</taxon>
    </lineage>
</organism>
<dbReference type="RefSeq" id="WP_018581204.1">
    <property type="nucleotide sequence ID" value="NZ_LDYD01000002.1"/>
</dbReference>
<feature type="transmembrane region" description="Helical" evidence="1">
    <location>
        <begin position="49"/>
        <end position="73"/>
    </location>
</feature>